<name>A0A830C6G7_9LAMI</name>
<dbReference type="Proteomes" id="UP000653305">
    <property type="component" value="Unassembled WGS sequence"/>
</dbReference>
<proteinExistence type="predicted"/>
<accession>A0A830C6G7</accession>
<comment type="caution">
    <text evidence="1">The sequence shown here is derived from an EMBL/GenBank/DDBJ whole genome shotgun (WGS) entry which is preliminary data.</text>
</comment>
<dbReference type="EMBL" id="BMAC01000201">
    <property type="protein sequence ID" value="GFP89841.1"/>
    <property type="molecule type" value="Genomic_DNA"/>
</dbReference>
<evidence type="ECO:0000313" key="2">
    <source>
        <dbReference type="Proteomes" id="UP000653305"/>
    </source>
</evidence>
<organism evidence="1 2">
    <name type="scientific">Phtheirospermum japonicum</name>
    <dbReference type="NCBI Taxonomy" id="374723"/>
    <lineage>
        <taxon>Eukaryota</taxon>
        <taxon>Viridiplantae</taxon>
        <taxon>Streptophyta</taxon>
        <taxon>Embryophyta</taxon>
        <taxon>Tracheophyta</taxon>
        <taxon>Spermatophyta</taxon>
        <taxon>Magnoliopsida</taxon>
        <taxon>eudicotyledons</taxon>
        <taxon>Gunneridae</taxon>
        <taxon>Pentapetalae</taxon>
        <taxon>asterids</taxon>
        <taxon>lamiids</taxon>
        <taxon>Lamiales</taxon>
        <taxon>Orobanchaceae</taxon>
        <taxon>Orobanchaceae incertae sedis</taxon>
        <taxon>Phtheirospermum</taxon>
    </lineage>
</organism>
<keyword evidence="2" id="KW-1185">Reference proteome</keyword>
<gene>
    <name evidence="1" type="ORF">PHJA_001127900</name>
</gene>
<reference evidence="1" key="1">
    <citation type="submission" date="2020-07" db="EMBL/GenBank/DDBJ databases">
        <title>Ethylene signaling mediates host invasion by parasitic plants.</title>
        <authorList>
            <person name="Yoshida S."/>
        </authorList>
    </citation>
    <scope>NUCLEOTIDE SEQUENCE</scope>
    <source>
        <strain evidence="1">Okayama</strain>
    </source>
</reference>
<protein>
    <submittedName>
        <fullName evidence="1">Uncharacterized protein</fullName>
    </submittedName>
</protein>
<dbReference type="AlphaFoldDB" id="A0A830C6G7"/>
<dbReference type="OrthoDB" id="929256at2759"/>
<evidence type="ECO:0000313" key="1">
    <source>
        <dbReference type="EMBL" id="GFP89841.1"/>
    </source>
</evidence>
<sequence length="126" mass="14333">MWVLANQIRNGVPLAPGIDGSRICILDSNFFTYLQNTWAKLHPNDPKCIDLSIYRGLALYNDWIPSTDFLRYLTGLTPRWGVSWHYVDDVFLVCRVGEDASSHWKITINATATPLATSVLCIWIFS</sequence>